<keyword evidence="3 9" id="KW-0813">Transport</keyword>
<evidence type="ECO:0000256" key="2">
    <source>
        <dbReference type="ARBA" id="ARBA00006375"/>
    </source>
</evidence>
<evidence type="ECO:0008006" key="11">
    <source>
        <dbReference type="Google" id="ProtNLM"/>
    </source>
</evidence>
<proteinExistence type="inferred from homology"/>
<dbReference type="SUPFAM" id="SSF103506">
    <property type="entry name" value="Mitochondrial carrier"/>
    <property type="match status" value="1"/>
</dbReference>
<keyword evidence="4 8" id="KW-0812">Transmembrane</keyword>
<protein>
    <recommendedName>
        <fullName evidence="11">Mitochondrial 2-oxoglutarate/malate carrier protein</fullName>
    </recommendedName>
</protein>
<evidence type="ECO:0000256" key="8">
    <source>
        <dbReference type="PROSITE-ProRule" id="PRU00282"/>
    </source>
</evidence>
<evidence type="ECO:0000256" key="3">
    <source>
        <dbReference type="ARBA" id="ARBA00022448"/>
    </source>
</evidence>
<dbReference type="Pfam" id="PF00153">
    <property type="entry name" value="Mito_carr"/>
    <property type="match status" value="3"/>
</dbReference>
<dbReference type="InterPro" id="IPR050391">
    <property type="entry name" value="Mito_Metabolite_Transporter"/>
</dbReference>
<reference evidence="10" key="1">
    <citation type="submission" date="2021-01" db="EMBL/GenBank/DDBJ databases">
        <authorList>
            <person name="Corre E."/>
            <person name="Pelletier E."/>
            <person name="Niang G."/>
            <person name="Scheremetjew M."/>
            <person name="Finn R."/>
            <person name="Kale V."/>
            <person name="Holt S."/>
            <person name="Cochrane G."/>
            <person name="Meng A."/>
            <person name="Brown T."/>
            <person name="Cohen L."/>
        </authorList>
    </citation>
    <scope>NUCLEOTIDE SEQUENCE</scope>
    <source>
        <strain evidence="10">RCC1130</strain>
    </source>
</reference>
<dbReference type="PANTHER" id="PTHR45618">
    <property type="entry name" value="MITOCHONDRIAL DICARBOXYLATE CARRIER-RELATED"/>
    <property type="match status" value="1"/>
</dbReference>
<feature type="repeat" description="Solcar" evidence="8">
    <location>
        <begin position="231"/>
        <end position="317"/>
    </location>
</feature>
<evidence type="ECO:0000256" key="9">
    <source>
        <dbReference type="RuleBase" id="RU000488"/>
    </source>
</evidence>
<dbReference type="PROSITE" id="PS50920">
    <property type="entry name" value="SOLCAR"/>
    <property type="match status" value="3"/>
</dbReference>
<sequence>MQTGGDRHKFVADRLYHKLLPPREMASVSASQLSLFERGGLGAAGGIVTTFFTHPFDVVRVQMQVGKFSGTIDATTTIARRGGLHELYAGISAAWLRQITYGSGRLGIYSYLLDFDRRLRASRADSSSPSFVLKLMMGITSGSVGAAMGTPAELALVRMGADSNIADPAQRRNYQHSLDCIVRVAREEGVAALWRGATPTILRAAALSGTLLSITSEAKAAISQRTGFAPTSTLNMFFSALVASFAANCVANPFDVVKSRIQQASDPLLYTSMMDCARKSIAEEGFAVLWRGFTPAFVKLAPYSIISLTLLEKFTALYTGGGAGAL</sequence>
<evidence type="ECO:0000256" key="4">
    <source>
        <dbReference type="ARBA" id="ARBA00022692"/>
    </source>
</evidence>
<keyword evidence="7 8" id="KW-0472">Membrane</keyword>
<keyword evidence="6" id="KW-1133">Transmembrane helix</keyword>
<evidence type="ECO:0000256" key="7">
    <source>
        <dbReference type="ARBA" id="ARBA00023136"/>
    </source>
</evidence>
<evidence type="ECO:0000256" key="1">
    <source>
        <dbReference type="ARBA" id="ARBA00004141"/>
    </source>
</evidence>
<feature type="repeat" description="Solcar" evidence="8">
    <location>
        <begin position="33"/>
        <end position="115"/>
    </location>
</feature>
<accession>A0A7S0JLE6</accession>
<name>A0A7S0JLE6_9EUKA</name>
<comment type="similarity">
    <text evidence="2 9">Belongs to the mitochondrial carrier (TC 2.A.29) family.</text>
</comment>
<dbReference type="Gene3D" id="1.50.40.10">
    <property type="entry name" value="Mitochondrial carrier domain"/>
    <property type="match status" value="1"/>
</dbReference>
<dbReference type="EMBL" id="HBER01060416">
    <property type="protein sequence ID" value="CAD8554834.1"/>
    <property type="molecule type" value="Transcribed_RNA"/>
</dbReference>
<dbReference type="InterPro" id="IPR018108">
    <property type="entry name" value="MCP_transmembrane"/>
</dbReference>
<evidence type="ECO:0000256" key="5">
    <source>
        <dbReference type="ARBA" id="ARBA00022737"/>
    </source>
</evidence>
<gene>
    <name evidence="10" type="ORF">CLEP1334_LOCUS30126</name>
</gene>
<evidence type="ECO:0000313" key="10">
    <source>
        <dbReference type="EMBL" id="CAD8554834.1"/>
    </source>
</evidence>
<evidence type="ECO:0000256" key="6">
    <source>
        <dbReference type="ARBA" id="ARBA00022989"/>
    </source>
</evidence>
<dbReference type="InterPro" id="IPR023395">
    <property type="entry name" value="MCP_dom_sf"/>
</dbReference>
<dbReference type="GO" id="GO:0016020">
    <property type="term" value="C:membrane"/>
    <property type="evidence" value="ECO:0007669"/>
    <property type="project" value="UniProtKB-SubCell"/>
</dbReference>
<comment type="subcellular location">
    <subcellularLocation>
        <location evidence="1">Membrane</location>
        <topology evidence="1">Multi-pass membrane protein</topology>
    </subcellularLocation>
</comment>
<dbReference type="AlphaFoldDB" id="A0A7S0JLE6"/>
<keyword evidence="5" id="KW-0677">Repeat</keyword>
<organism evidence="10">
    <name type="scientific">Calcidiscus leptoporus</name>
    <dbReference type="NCBI Taxonomy" id="127549"/>
    <lineage>
        <taxon>Eukaryota</taxon>
        <taxon>Haptista</taxon>
        <taxon>Haptophyta</taxon>
        <taxon>Prymnesiophyceae</taxon>
        <taxon>Coccolithales</taxon>
        <taxon>Calcidiscaceae</taxon>
        <taxon>Calcidiscus</taxon>
    </lineage>
</organism>
<feature type="repeat" description="Solcar" evidence="8">
    <location>
        <begin position="129"/>
        <end position="221"/>
    </location>
</feature>